<dbReference type="PROSITE" id="PS51186">
    <property type="entry name" value="GNAT"/>
    <property type="match status" value="1"/>
</dbReference>
<evidence type="ECO:0000313" key="5">
    <source>
        <dbReference type="Proteomes" id="UP001296580"/>
    </source>
</evidence>
<dbReference type="EMBL" id="JAJBOM010000005">
    <property type="protein sequence ID" value="MCB5618628.1"/>
    <property type="molecule type" value="Genomic_DNA"/>
</dbReference>
<dbReference type="AlphaFoldDB" id="A0A2N5NVT3"/>
<dbReference type="SUPFAM" id="SSF55729">
    <property type="entry name" value="Acyl-CoA N-acyltransferases (Nat)"/>
    <property type="match status" value="1"/>
</dbReference>
<dbReference type="RefSeq" id="WP_004842845.1">
    <property type="nucleotide sequence ID" value="NZ_AP031446.1"/>
</dbReference>
<dbReference type="Proteomes" id="UP001296580">
    <property type="component" value="Unassembled WGS sequence"/>
</dbReference>
<comment type="caution">
    <text evidence="4">The sequence shown here is derived from an EMBL/GenBank/DDBJ whole genome shotgun (WGS) entry which is preliminary data.</text>
</comment>
<dbReference type="Proteomes" id="UP001297422">
    <property type="component" value="Unassembled WGS sequence"/>
</dbReference>
<evidence type="ECO:0000313" key="3">
    <source>
        <dbReference type="EMBL" id="MCB5618628.1"/>
    </source>
</evidence>
<dbReference type="InterPro" id="IPR000182">
    <property type="entry name" value="GNAT_dom"/>
</dbReference>
<evidence type="ECO:0000259" key="1">
    <source>
        <dbReference type="PROSITE" id="PS51186"/>
    </source>
</evidence>
<name>A0A2N5NVT3_MEDGN</name>
<reference evidence="4" key="1">
    <citation type="journal article" date="2020" name="Cell Host Microbe">
        <title>Functional and Genomic Variation between Human-Derived Isolates of Lachnospiraceae Reveals Inter- and Intra-Species Diversity.</title>
        <authorList>
            <person name="Sorbara M.T."/>
            <person name="Littmann E.R."/>
            <person name="Fontana E."/>
            <person name="Moody T.U."/>
            <person name="Kohout C.E."/>
            <person name="Gjonbalaj M."/>
            <person name="Eaton V."/>
            <person name="Seok R."/>
            <person name="Leiner I.M."/>
            <person name="Pamer E.G."/>
        </authorList>
    </citation>
    <scope>NUCLEOTIDE SEQUENCE</scope>
    <source>
        <strain evidence="4">MSK.15.32</strain>
    </source>
</reference>
<accession>A0A2N5NVT3</accession>
<dbReference type="InterPro" id="IPR016181">
    <property type="entry name" value="Acyl_CoA_acyltransferase"/>
</dbReference>
<evidence type="ECO:0000313" key="4">
    <source>
        <dbReference type="EMBL" id="NSI56860.1"/>
    </source>
</evidence>
<dbReference type="PANTHER" id="PTHR43072:SF8">
    <property type="entry name" value="ACYLTRANSFERASE FABY-RELATED"/>
    <property type="match status" value="1"/>
</dbReference>
<reference evidence="2" key="3">
    <citation type="submission" date="2021-10" db="EMBL/GenBank/DDBJ databases">
        <title>Collection of gut derived symbiotic bacterial strains cultured from healthy donors.</title>
        <authorList>
            <person name="Lin H."/>
            <person name="Littmann E."/>
            <person name="Claire K."/>
            <person name="Pamer E."/>
        </authorList>
    </citation>
    <scope>NUCLEOTIDE SEQUENCE</scope>
    <source>
        <strain evidence="3">MSK.23.18</strain>
        <strain evidence="2">MSK.23.4</strain>
    </source>
</reference>
<proteinExistence type="predicted"/>
<dbReference type="Proteomes" id="UP001297370">
    <property type="component" value="Unassembled WGS sequence"/>
</dbReference>
<dbReference type="GO" id="GO:0016747">
    <property type="term" value="F:acyltransferase activity, transferring groups other than amino-acyl groups"/>
    <property type="evidence" value="ECO:0007669"/>
    <property type="project" value="InterPro"/>
</dbReference>
<dbReference type="GeneID" id="57432526"/>
<evidence type="ECO:0000313" key="2">
    <source>
        <dbReference type="EMBL" id="MCB5493084.1"/>
    </source>
</evidence>
<protein>
    <submittedName>
        <fullName evidence="2 4">N-acetyltransferase</fullName>
    </submittedName>
</protein>
<dbReference type="EMBL" id="JAJBNC010000006">
    <property type="protein sequence ID" value="MCB5493084.1"/>
    <property type="molecule type" value="Genomic_DNA"/>
</dbReference>
<dbReference type="CDD" id="cd04301">
    <property type="entry name" value="NAT_SF"/>
    <property type="match status" value="1"/>
</dbReference>
<organism evidence="4 5">
    <name type="scientific">Mediterraneibacter gnavus</name>
    <name type="common">Ruminococcus gnavus</name>
    <dbReference type="NCBI Taxonomy" id="33038"/>
    <lineage>
        <taxon>Bacteria</taxon>
        <taxon>Bacillati</taxon>
        <taxon>Bacillota</taxon>
        <taxon>Clostridia</taxon>
        <taxon>Lachnospirales</taxon>
        <taxon>Lachnospiraceae</taxon>
        <taxon>Mediterraneibacter</taxon>
    </lineage>
</organism>
<dbReference type="Pfam" id="PF13420">
    <property type="entry name" value="Acetyltransf_4"/>
    <property type="match status" value="1"/>
</dbReference>
<sequence>MIRFATEEDAQALLAIYAYYIDTEITFEYELPTEAEFRKRIRTVLEEYPYLIYEDAGNILGYAYAHRHLERAAYQWNVELTVYLHPDAVSRGIGRRLYEELLRILTEQGICNAYSLITRPNEKSEKLHEAMGFTLMGVLKNTGYKNGKWRDVSWYEKQLNPYPEHPVPFRKIDELYRKEENFG</sequence>
<reference evidence="4" key="2">
    <citation type="submission" date="2020-02" db="EMBL/GenBank/DDBJ databases">
        <authorList>
            <person name="Littmann E."/>
            <person name="Sorbara M."/>
        </authorList>
    </citation>
    <scope>NUCLEOTIDE SEQUENCE</scope>
    <source>
        <strain evidence="4">MSK.15.32</strain>
    </source>
</reference>
<dbReference type="Gene3D" id="3.40.630.30">
    <property type="match status" value="1"/>
</dbReference>
<dbReference type="EMBL" id="JAAIRV010000001">
    <property type="protein sequence ID" value="NSI56860.1"/>
    <property type="molecule type" value="Genomic_DNA"/>
</dbReference>
<dbReference type="PANTHER" id="PTHR43072">
    <property type="entry name" value="N-ACETYLTRANSFERASE"/>
    <property type="match status" value="1"/>
</dbReference>
<gene>
    <name evidence="4" type="ORF">G4993_00360</name>
    <name evidence="3" type="ORF">LIQ08_05560</name>
    <name evidence="2" type="ORF">LIQ10_04915</name>
</gene>
<feature type="domain" description="N-acetyltransferase" evidence="1">
    <location>
        <begin position="1"/>
        <end position="161"/>
    </location>
</feature>